<evidence type="ECO:0000313" key="6">
    <source>
        <dbReference type="Proteomes" id="UP001438189"/>
    </source>
</evidence>
<name>A0ABD5LPN8_AGRRD</name>
<evidence type="ECO:0000256" key="1">
    <source>
        <dbReference type="ARBA" id="ARBA00023015"/>
    </source>
</evidence>
<dbReference type="PANTHER" id="PTHR43537">
    <property type="entry name" value="TRANSCRIPTIONAL REGULATOR, GNTR FAMILY"/>
    <property type="match status" value="1"/>
</dbReference>
<dbReference type="EMBL" id="JBETME010000008">
    <property type="protein sequence ID" value="MES4992384.1"/>
    <property type="molecule type" value="Genomic_DNA"/>
</dbReference>
<dbReference type="GO" id="GO:0003677">
    <property type="term" value="F:DNA binding"/>
    <property type="evidence" value="ECO:0007669"/>
    <property type="project" value="UniProtKB-KW"/>
</dbReference>
<keyword evidence="2" id="KW-0238">DNA-binding</keyword>
<dbReference type="RefSeq" id="WP_353574345.1">
    <property type="nucleotide sequence ID" value="NZ_JBETME010000008.1"/>
</dbReference>
<evidence type="ECO:0000259" key="4">
    <source>
        <dbReference type="SMART" id="SM00345"/>
    </source>
</evidence>
<keyword evidence="1" id="KW-0805">Transcription regulation</keyword>
<evidence type="ECO:0000256" key="3">
    <source>
        <dbReference type="ARBA" id="ARBA00023163"/>
    </source>
</evidence>
<dbReference type="PANTHER" id="PTHR43537:SF5">
    <property type="entry name" value="UXU OPERON TRANSCRIPTIONAL REGULATOR"/>
    <property type="match status" value="1"/>
</dbReference>
<dbReference type="SUPFAM" id="SSF48008">
    <property type="entry name" value="GntR ligand-binding domain-like"/>
    <property type="match status" value="1"/>
</dbReference>
<keyword evidence="3" id="KW-0804">Transcription</keyword>
<dbReference type="SUPFAM" id="SSF46785">
    <property type="entry name" value="Winged helix' DNA-binding domain"/>
    <property type="match status" value="1"/>
</dbReference>
<dbReference type="Pfam" id="PF00392">
    <property type="entry name" value="GntR"/>
    <property type="match status" value="1"/>
</dbReference>
<proteinExistence type="predicted"/>
<sequence>MQQQQPLFPSHEDFSDDHDKAGQVYARVRSVLASYQIAPAAFLNIRTIAKALNVSPTPVREALIRLANEELVLQAPAGRGYFSRIPSVHQIAAEYEAAYSIISYAIRKNIQDFSVTGLRMFRELQADNVDDRAVNSGVNELVICLESLYQRLAAISGNPILQLHVQHFIDRTTFIREFDLLKPQRRQQIVESMAQFTGLLEAGRSEDAISNLEQQLRTKTKLLPELVHGVMQRSAGENRSIEAFLSESPLKG</sequence>
<dbReference type="InterPro" id="IPR036390">
    <property type="entry name" value="WH_DNA-bd_sf"/>
</dbReference>
<dbReference type="InterPro" id="IPR000524">
    <property type="entry name" value="Tscrpt_reg_HTH_GntR"/>
</dbReference>
<dbReference type="InterPro" id="IPR036388">
    <property type="entry name" value="WH-like_DNA-bd_sf"/>
</dbReference>
<gene>
    <name evidence="5" type="ORF">ABVB70_18770</name>
</gene>
<feature type="domain" description="HTH gntR-type" evidence="4">
    <location>
        <begin position="24"/>
        <end position="82"/>
    </location>
</feature>
<comment type="caution">
    <text evidence="5">The sequence shown here is derived from an EMBL/GenBank/DDBJ whole genome shotgun (WGS) entry which is preliminary data.</text>
</comment>
<dbReference type="Gene3D" id="1.10.10.10">
    <property type="entry name" value="Winged helix-like DNA-binding domain superfamily/Winged helix DNA-binding domain"/>
    <property type="match status" value="1"/>
</dbReference>
<reference evidence="5 6" key="1">
    <citation type="submission" date="2024-06" db="EMBL/GenBank/DDBJ databases">
        <title>Genome sequencing of Agrobacterium spp. from tobacco in Serbia.</title>
        <authorList>
            <person name="Ilicic R.J."/>
            <person name="Studholme D.J."/>
            <person name="Jelusic A."/>
            <person name="Barac G."/>
            <person name="Bagi F."/>
            <person name="Popovic Milovanovic T."/>
        </authorList>
    </citation>
    <scope>NUCLEOTIDE SEQUENCE [LARGE SCALE GENOMIC DNA]</scope>
    <source>
        <strain evidence="5 6">DA1</strain>
    </source>
</reference>
<dbReference type="InterPro" id="IPR008920">
    <property type="entry name" value="TF_FadR/GntR_C"/>
</dbReference>
<protein>
    <submittedName>
        <fullName evidence="5">GntR family transcriptional regulator</fullName>
    </submittedName>
</protein>
<dbReference type="SMART" id="SM00345">
    <property type="entry name" value="HTH_GNTR"/>
    <property type="match status" value="1"/>
</dbReference>
<evidence type="ECO:0000256" key="2">
    <source>
        <dbReference type="ARBA" id="ARBA00023125"/>
    </source>
</evidence>
<dbReference type="AlphaFoldDB" id="A0ABD5LPN8"/>
<organism evidence="5 6">
    <name type="scientific">Agrobacterium radiobacter</name>
    <dbReference type="NCBI Taxonomy" id="362"/>
    <lineage>
        <taxon>Bacteria</taxon>
        <taxon>Pseudomonadati</taxon>
        <taxon>Pseudomonadota</taxon>
        <taxon>Alphaproteobacteria</taxon>
        <taxon>Hyphomicrobiales</taxon>
        <taxon>Rhizobiaceae</taxon>
        <taxon>Rhizobium/Agrobacterium group</taxon>
        <taxon>Agrobacterium</taxon>
        <taxon>Agrobacterium tumefaciens complex</taxon>
    </lineage>
</organism>
<dbReference type="Proteomes" id="UP001438189">
    <property type="component" value="Unassembled WGS sequence"/>
</dbReference>
<accession>A0ABD5LPN8</accession>
<evidence type="ECO:0000313" key="5">
    <source>
        <dbReference type="EMBL" id="MES4992384.1"/>
    </source>
</evidence>